<dbReference type="Pfam" id="PF00447">
    <property type="entry name" value="HSF_DNA-bind"/>
    <property type="match status" value="1"/>
</dbReference>
<feature type="region of interest" description="Disordered" evidence="5">
    <location>
        <begin position="188"/>
        <end position="210"/>
    </location>
</feature>
<feature type="compositionally biased region" description="Low complexity" evidence="5">
    <location>
        <begin position="198"/>
        <end position="209"/>
    </location>
</feature>
<dbReference type="GO" id="GO:0003700">
    <property type="term" value="F:DNA-binding transcription factor activity"/>
    <property type="evidence" value="ECO:0007669"/>
    <property type="project" value="InterPro"/>
</dbReference>
<keyword evidence="8" id="KW-1185">Reference proteome</keyword>
<evidence type="ECO:0000256" key="2">
    <source>
        <dbReference type="ARBA" id="ARBA00023125"/>
    </source>
</evidence>
<reference evidence="7 8" key="1">
    <citation type="journal article" date="2021" name="Sci. Rep.">
        <title>The genome of the diatom Chaetoceros tenuissimus carries an ancient integrated fragment of an extant virus.</title>
        <authorList>
            <person name="Hongo Y."/>
            <person name="Kimura K."/>
            <person name="Takaki Y."/>
            <person name="Yoshida Y."/>
            <person name="Baba S."/>
            <person name="Kobayashi G."/>
            <person name="Nagasaki K."/>
            <person name="Hano T."/>
            <person name="Tomaru Y."/>
        </authorList>
    </citation>
    <scope>NUCLEOTIDE SEQUENCE [LARGE SCALE GENOMIC DNA]</scope>
    <source>
        <strain evidence="7 8">NIES-3715</strain>
    </source>
</reference>
<evidence type="ECO:0000256" key="1">
    <source>
        <dbReference type="ARBA" id="ARBA00004123"/>
    </source>
</evidence>
<evidence type="ECO:0000256" key="5">
    <source>
        <dbReference type="SAM" id="MobiDB-lite"/>
    </source>
</evidence>
<keyword evidence="2" id="KW-0238">DNA-binding</keyword>
<comment type="subcellular location">
    <subcellularLocation>
        <location evidence="1">Nucleus</location>
    </subcellularLocation>
</comment>
<dbReference type="PANTHER" id="PTHR10015:SF206">
    <property type="entry name" value="HSF-TYPE DNA-BINDING DOMAIN-CONTAINING PROTEIN"/>
    <property type="match status" value="1"/>
</dbReference>
<gene>
    <name evidence="7" type="ORF">CTEN210_18362</name>
</gene>
<protein>
    <recommendedName>
        <fullName evidence="6">HSF-type DNA-binding domain-containing protein</fullName>
    </recommendedName>
</protein>
<evidence type="ECO:0000313" key="7">
    <source>
        <dbReference type="EMBL" id="GFH61886.1"/>
    </source>
</evidence>
<dbReference type="InterPro" id="IPR000232">
    <property type="entry name" value="HSF_DNA-bd"/>
</dbReference>
<comment type="caution">
    <text evidence="7">The sequence shown here is derived from an EMBL/GenBank/DDBJ whole genome shotgun (WGS) entry which is preliminary data.</text>
</comment>
<feature type="compositionally biased region" description="Polar residues" evidence="5">
    <location>
        <begin position="188"/>
        <end position="197"/>
    </location>
</feature>
<comment type="similarity">
    <text evidence="4">Belongs to the HSF family.</text>
</comment>
<organism evidence="7 8">
    <name type="scientific">Chaetoceros tenuissimus</name>
    <dbReference type="NCBI Taxonomy" id="426638"/>
    <lineage>
        <taxon>Eukaryota</taxon>
        <taxon>Sar</taxon>
        <taxon>Stramenopiles</taxon>
        <taxon>Ochrophyta</taxon>
        <taxon>Bacillariophyta</taxon>
        <taxon>Coscinodiscophyceae</taxon>
        <taxon>Chaetocerotophycidae</taxon>
        <taxon>Chaetocerotales</taxon>
        <taxon>Chaetocerotaceae</taxon>
        <taxon>Chaetoceros</taxon>
    </lineage>
</organism>
<dbReference type="GO" id="GO:0043565">
    <property type="term" value="F:sequence-specific DNA binding"/>
    <property type="evidence" value="ECO:0007669"/>
    <property type="project" value="InterPro"/>
</dbReference>
<dbReference type="SMART" id="SM00415">
    <property type="entry name" value="HSF"/>
    <property type="match status" value="1"/>
</dbReference>
<sequence length="379" mass="43476">MTKSKKLRAISHDDEDRNKKEEQIALKMNSFFMVDARSRIPYKFPHKLFYIVDSGEYSHIVQWNEDGDAFQIKNEEAFVKDVLLDMFKGTKGTKFPSFHRKLNRWKFSKVRRQKLTWRHPLFKRNRIDLCSHIKEGSPSTLSKIKNKESEQQDLHEFEPLDATFQSQSVHPNYYQTRQCQDNLEGLVSNDTSRMNPPSQSSSVASSDMSSFRRDLPSNMMNIVIPSQAFALGGFYPPLPSLKGNVAINMTPAQSTNAGLYNHTSSLQSGMHNVSLGTMNFVKSSSQDDRNSTRINFEKTDTDAFVGTRMKNALSKLDDSKRQGIDNPCPEQTKGVGPKAFTTFYSMQNHMSTVPQSYHFTIQKFLQNEKKFTQFSDNDL</sequence>
<evidence type="ECO:0000259" key="6">
    <source>
        <dbReference type="SMART" id="SM00415"/>
    </source>
</evidence>
<dbReference type="AlphaFoldDB" id="A0AAD3DCP6"/>
<accession>A0AAD3DCP6</accession>
<dbReference type="InterPro" id="IPR036388">
    <property type="entry name" value="WH-like_DNA-bd_sf"/>
</dbReference>
<evidence type="ECO:0000313" key="8">
    <source>
        <dbReference type="Proteomes" id="UP001054902"/>
    </source>
</evidence>
<feature type="domain" description="HSF-type DNA-binding" evidence="6">
    <location>
        <begin position="40"/>
        <end position="136"/>
    </location>
</feature>
<name>A0AAD3DCP6_9STRA</name>
<dbReference type="PANTHER" id="PTHR10015">
    <property type="entry name" value="HEAT SHOCK TRANSCRIPTION FACTOR"/>
    <property type="match status" value="1"/>
</dbReference>
<dbReference type="InterPro" id="IPR036390">
    <property type="entry name" value="WH_DNA-bd_sf"/>
</dbReference>
<dbReference type="GO" id="GO:0005634">
    <property type="term" value="C:nucleus"/>
    <property type="evidence" value="ECO:0007669"/>
    <property type="project" value="UniProtKB-SubCell"/>
</dbReference>
<dbReference type="EMBL" id="BLLK01000075">
    <property type="protein sequence ID" value="GFH61886.1"/>
    <property type="molecule type" value="Genomic_DNA"/>
</dbReference>
<dbReference type="Proteomes" id="UP001054902">
    <property type="component" value="Unassembled WGS sequence"/>
</dbReference>
<keyword evidence="3" id="KW-0539">Nucleus</keyword>
<evidence type="ECO:0000256" key="4">
    <source>
        <dbReference type="RuleBase" id="RU004020"/>
    </source>
</evidence>
<proteinExistence type="inferred from homology"/>
<dbReference type="SUPFAM" id="SSF46785">
    <property type="entry name" value="Winged helix' DNA-binding domain"/>
    <property type="match status" value="1"/>
</dbReference>
<evidence type="ECO:0000256" key="3">
    <source>
        <dbReference type="ARBA" id="ARBA00023242"/>
    </source>
</evidence>
<dbReference type="Gene3D" id="1.10.10.10">
    <property type="entry name" value="Winged helix-like DNA-binding domain superfamily/Winged helix DNA-binding domain"/>
    <property type="match status" value="1"/>
</dbReference>